<evidence type="ECO:0000313" key="1">
    <source>
        <dbReference type="EMBL" id="ADL58604.1"/>
    </source>
</evidence>
<name>D9PWK6_METTM</name>
<protein>
    <submittedName>
        <fullName evidence="1">Uncharacterized protein</fullName>
    </submittedName>
</protein>
<sequence length="160" mass="17296">MDMKTVILIAVILIAGVSAGVYILTATDGNDKTEVKNLNGKNQTTGTARIVATQRGPETARPGSNITVTCKIKNEGKGPAKNVKVLSQDFERSFDVIEAGEEVEFQVQIYIPTEEEVKEDFGENATLSNPFFIGGFSVTYTDLSGKHSLNSNSLEIPLQI</sequence>
<gene>
    <name evidence="1" type="ordered locus">MTBMA_c10090</name>
</gene>
<dbReference type="OrthoDB" id="81613at2157"/>
<reference evidence="1 2" key="2">
    <citation type="journal article" date="2010" name="J. Bacteriol.">
        <title>Complete genome sequence of Methanothermobacter marburgensis, a methanoarchaeon model organism.</title>
        <authorList>
            <person name="Liesegang H."/>
            <person name="Kaster A.K."/>
            <person name="Wiezer A."/>
            <person name="Goenrich M."/>
            <person name="Wollherr A."/>
            <person name="Seedorf H."/>
            <person name="Gottschalk G."/>
            <person name="Thauer R.K."/>
        </authorList>
    </citation>
    <scope>NUCLEOTIDE SEQUENCE [LARGE SCALE GENOMIC DNA]</scope>
    <source>
        <strain evidence="2">ATCC BAA-927 / DSM 2133 / JCM 14651 / NBRC 100331 / OCM 82 / Marburg</strain>
    </source>
</reference>
<reference key="1">
    <citation type="submission" date="2009-08" db="EMBL/GenBank/DDBJ databases">
        <title>The genome sequence of Methanothermobacter marburgensis.</title>
        <authorList>
            <person name="Kaster A."/>
            <person name="Seedorf H."/>
            <person name="Goenrich M."/>
            <person name="Wiezer A."/>
            <person name="Liesegang H."/>
            <person name="Thauer R."/>
            <person name="Gottschalk G."/>
        </authorList>
    </citation>
    <scope>NUCLEOTIDE SEQUENCE</scope>
    <source>
        <strain>Marburg</strain>
    </source>
</reference>
<dbReference type="AlphaFoldDB" id="D9PWK6"/>
<evidence type="ECO:0000313" key="2">
    <source>
        <dbReference type="Proteomes" id="UP000000345"/>
    </source>
</evidence>
<proteinExistence type="predicted"/>
<organism evidence="1 2">
    <name type="scientific">Methanothermobacter marburgensis (strain ATCC BAA-927 / DSM 2133 / JCM 14651 / NBRC 100331 / OCM 82 / Marburg)</name>
    <name type="common">Methanobacterium thermoautotrophicum</name>
    <dbReference type="NCBI Taxonomy" id="79929"/>
    <lineage>
        <taxon>Archaea</taxon>
        <taxon>Methanobacteriati</taxon>
        <taxon>Methanobacteriota</taxon>
        <taxon>Methanomada group</taxon>
        <taxon>Methanobacteria</taxon>
        <taxon>Methanobacteriales</taxon>
        <taxon>Methanobacteriaceae</taxon>
        <taxon>Methanothermobacter</taxon>
    </lineage>
</organism>
<dbReference type="EMBL" id="CP001710">
    <property type="protein sequence ID" value="ADL58604.1"/>
    <property type="molecule type" value="Genomic_DNA"/>
</dbReference>
<dbReference type="HOGENOM" id="CLU_1623466_0_0_2"/>
<dbReference type="PaxDb" id="79929-MTBMA_c10090"/>
<accession>D9PWK6</accession>
<keyword evidence="2" id="KW-1185">Reference proteome</keyword>
<dbReference type="KEGG" id="mmg:MTBMA_c10090"/>
<dbReference type="Gene3D" id="2.60.40.10">
    <property type="entry name" value="Immunoglobulins"/>
    <property type="match status" value="1"/>
</dbReference>
<dbReference type="Proteomes" id="UP000000345">
    <property type="component" value="Chromosome"/>
</dbReference>
<dbReference type="InterPro" id="IPR013783">
    <property type="entry name" value="Ig-like_fold"/>
</dbReference>